<gene>
    <name evidence="2" type="ORF">A1O3_06109</name>
</gene>
<evidence type="ECO:0000313" key="3">
    <source>
        <dbReference type="Proteomes" id="UP000019478"/>
    </source>
</evidence>
<name>W9XZ90_9EURO</name>
<dbReference type="GeneID" id="19170219"/>
<reference evidence="2 3" key="1">
    <citation type="submission" date="2013-03" db="EMBL/GenBank/DDBJ databases">
        <title>The Genome Sequence of Capronia epimyces CBS 606.96.</title>
        <authorList>
            <consortium name="The Broad Institute Genomics Platform"/>
            <person name="Cuomo C."/>
            <person name="de Hoog S."/>
            <person name="Gorbushina A."/>
            <person name="Walker B."/>
            <person name="Young S.K."/>
            <person name="Zeng Q."/>
            <person name="Gargeya S."/>
            <person name="Fitzgerald M."/>
            <person name="Haas B."/>
            <person name="Abouelleil A."/>
            <person name="Allen A.W."/>
            <person name="Alvarado L."/>
            <person name="Arachchi H.M."/>
            <person name="Berlin A.M."/>
            <person name="Chapman S.B."/>
            <person name="Gainer-Dewar J."/>
            <person name="Goldberg J."/>
            <person name="Griggs A."/>
            <person name="Gujja S."/>
            <person name="Hansen M."/>
            <person name="Howarth C."/>
            <person name="Imamovic A."/>
            <person name="Ireland A."/>
            <person name="Larimer J."/>
            <person name="McCowan C."/>
            <person name="Murphy C."/>
            <person name="Pearson M."/>
            <person name="Poon T.W."/>
            <person name="Priest M."/>
            <person name="Roberts A."/>
            <person name="Saif S."/>
            <person name="Shea T."/>
            <person name="Sisk P."/>
            <person name="Sykes S."/>
            <person name="Wortman J."/>
            <person name="Nusbaum C."/>
            <person name="Birren B."/>
        </authorList>
    </citation>
    <scope>NUCLEOTIDE SEQUENCE [LARGE SCALE GENOMIC DNA]</scope>
    <source>
        <strain evidence="2 3">CBS 606.96</strain>
    </source>
</reference>
<organism evidence="2 3">
    <name type="scientific">Capronia epimyces CBS 606.96</name>
    <dbReference type="NCBI Taxonomy" id="1182542"/>
    <lineage>
        <taxon>Eukaryota</taxon>
        <taxon>Fungi</taxon>
        <taxon>Dikarya</taxon>
        <taxon>Ascomycota</taxon>
        <taxon>Pezizomycotina</taxon>
        <taxon>Eurotiomycetes</taxon>
        <taxon>Chaetothyriomycetidae</taxon>
        <taxon>Chaetothyriales</taxon>
        <taxon>Herpotrichiellaceae</taxon>
        <taxon>Capronia</taxon>
    </lineage>
</organism>
<evidence type="ECO:0000256" key="1">
    <source>
        <dbReference type="SAM" id="MobiDB-lite"/>
    </source>
</evidence>
<dbReference type="RefSeq" id="XP_007734419.1">
    <property type="nucleotide sequence ID" value="XM_007736229.1"/>
</dbReference>
<dbReference type="Proteomes" id="UP000019478">
    <property type="component" value="Unassembled WGS sequence"/>
</dbReference>
<feature type="region of interest" description="Disordered" evidence="1">
    <location>
        <begin position="1"/>
        <end position="39"/>
    </location>
</feature>
<feature type="compositionally biased region" description="Polar residues" evidence="1">
    <location>
        <begin position="1"/>
        <end position="15"/>
    </location>
</feature>
<dbReference type="OrthoDB" id="3621359at2759"/>
<sequence length="210" mass="23749">MTSRKAFFGTSTTRQIKIEPDLKEEEEEDPGKRQAAEFRPAVGRSVSPEILDTLKTGIKNAARLPIYLAHTHIQYMYEIVEFKGWREIVRSLADTWIENPANPQRAAAAVKRSPSHIDASNLLCGYCLFRLNERPYEAGRYWKRVREDDGLRIHNEHAETVVFIAVEDLDVHNGFFMPLRKGEDVCVDGDANVWFPATGGGGGVCLVFKI</sequence>
<proteinExistence type="predicted"/>
<accession>W9XZ90</accession>
<comment type="caution">
    <text evidence="2">The sequence shown here is derived from an EMBL/GenBank/DDBJ whole genome shotgun (WGS) entry which is preliminary data.</text>
</comment>
<keyword evidence="3" id="KW-1185">Reference proteome</keyword>
<evidence type="ECO:0000313" key="2">
    <source>
        <dbReference type="EMBL" id="EXJ82296.1"/>
    </source>
</evidence>
<dbReference type="HOGENOM" id="CLU_1309962_0_0_1"/>
<protein>
    <submittedName>
        <fullName evidence="2">Uncharacterized protein</fullName>
    </submittedName>
</protein>
<dbReference type="EMBL" id="AMGY01000005">
    <property type="protein sequence ID" value="EXJ82296.1"/>
    <property type="molecule type" value="Genomic_DNA"/>
</dbReference>
<dbReference type="AlphaFoldDB" id="W9XZ90"/>